<dbReference type="RefSeq" id="WP_188564747.1">
    <property type="nucleotide sequence ID" value="NZ_BMED01000001.1"/>
</dbReference>
<organism evidence="1 2">
    <name type="scientific">Undibacterium terreum</name>
    <dbReference type="NCBI Taxonomy" id="1224302"/>
    <lineage>
        <taxon>Bacteria</taxon>
        <taxon>Pseudomonadati</taxon>
        <taxon>Pseudomonadota</taxon>
        <taxon>Betaproteobacteria</taxon>
        <taxon>Burkholderiales</taxon>
        <taxon>Oxalobacteraceae</taxon>
        <taxon>Undibacterium</taxon>
    </lineage>
</organism>
<keyword evidence="2" id="KW-1185">Reference proteome</keyword>
<dbReference type="Proteomes" id="UP000637423">
    <property type="component" value="Unassembled WGS sequence"/>
</dbReference>
<comment type="caution">
    <text evidence="1">The sequence shown here is derived from an EMBL/GenBank/DDBJ whole genome shotgun (WGS) entry which is preliminary data.</text>
</comment>
<protein>
    <submittedName>
        <fullName evidence="1">Uncharacterized protein</fullName>
    </submittedName>
</protein>
<name>A0A916U8W3_9BURK</name>
<evidence type="ECO:0000313" key="2">
    <source>
        <dbReference type="Proteomes" id="UP000637423"/>
    </source>
</evidence>
<reference evidence="1" key="2">
    <citation type="submission" date="2020-09" db="EMBL/GenBank/DDBJ databases">
        <authorList>
            <person name="Sun Q."/>
            <person name="Zhou Y."/>
        </authorList>
    </citation>
    <scope>NUCLEOTIDE SEQUENCE</scope>
    <source>
        <strain evidence="1">CGMCC 1.10998</strain>
    </source>
</reference>
<reference evidence="1" key="1">
    <citation type="journal article" date="2014" name="Int. J. Syst. Evol. Microbiol.">
        <title>Complete genome sequence of Corynebacterium casei LMG S-19264T (=DSM 44701T), isolated from a smear-ripened cheese.</title>
        <authorList>
            <consortium name="US DOE Joint Genome Institute (JGI-PGF)"/>
            <person name="Walter F."/>
            <person name="Albersmeier A."/>
            <person name="Kalinowski J."/>
            <person name="Ruckert C."/>
        </authorList>
    </citation>
    <scope>NUCLEOTIDE SEQUENCE</scope>
    <source>
        <strain evidence="1">CGMCC 1.10998</strain>
    </source>
</reference>
<dbReference type="EMBL" id="BMED01000001">
    <property type="protein sequence ID" value="GGC64143.1"/>
    <property type="molecule type" value="Genomic_DNA"/>
</dbReference>
<gene>
    <name evidence="1" type="ORF">GCM10011396_08880</name>
</gene>
<proteinExistence type="predicted"/>
<dbReference type="AlphaFoldDB" id="A0A916U8W3"/>
<sequence length="171" mass="20255">MSHCYIEFVPKDEKSLRRTSELFAMLKVAKDADEALDDSRFVDYFTETERAYFWSPSTEEQREWNNEWFSTPIEIRHSPKMLTPQWHLESMLDAFSNGDYQLIAIQDKNGKYQLAFNPHGYPYGGTGCMVAFLECFGHSIVGIEDGTGYEKYTPQTKFWKSKQKNRWQFWR</sequence>
<accession>A0A916U8W3</accession>
<evidence type="ECO:0000313" key="1">
    <source>
        <dbReference type="EMBL" id="GGC64143.1"/>
    </source>
</evidence>